<dbReference type="InterPro" id="IPR008978">
    <property type="entry name" value="HSP20-like_chaperone"/>
</dbReference>
<proteinExistence type="inferred from homology"/>
<evidence type="ECO:0000259" key="3">
    <source>
        <dbReference type="PROSITE" id="PS01031"/>
    </source>
</evidence>
<reference evidence="4 5" key="1">
    <citation type="journal article" date="2019" name="ISME J.">
        <title>Isolation and characterization of a thermophilic sulfur- and iron-reducing thaumarchaeote from a terrestrial acidic hot spring.</title>
        <authorList>
            <person name="Kato S."/>
            <person name="Itoh T."/>
            <person name="Yuki M."/>
            <person name="Nagamori M."/>
            <person name="Ohnishi M."/>
            <person name="Uematsu K."/>
            <person name="Suzuki K."/>
            <person name="Takashina T."/>
            <person name="Ohkuma M."/>
        </authorList>
    </citation>
    <scope>NUCLEOTIDE SEQUENCE [LARGE SCALE GENOMIC DNA]</scope>
    <source>
        <strain evidence="4 5">NAS-02</strain>
    </source>
</reference>
<keyword evidence="4" id="KW-0346">Stress response</keyword>
<dbReference type="InterPro" id="IPR002068">
    <property type="entry name" value="A-crystallin/Hsp20_dom"/>
</dbReference>
<comment type="similarity">
    <text evidence="1 2">Belongs to the small heat shock protein (HSP20) family.</text>
</comment>
<dbReference type="KEGG" id="ccai:NAS2_1338"/>
<dbReference type="AlphaFoldDB" id="A0A4P2VDL9"/>
<evidence type="ECO:0000256" key="1">
    <source>
        <dbReference type="PROSITE-ProRule" id="PRU00285"/>
    </source>
</evidence>
<dbReference type="PROSITE" id="PS01031">
    <property type="entry name" value="SHSP"/>
    <property type="match status" value="1"/>
</dbReference>
<dbReference type="CDD" id="cd06464">
    <property type="entry name" value="ACD_sHsps-like"/>
    <property type="match status" value="1"/>
</dbReference>
<keyword evidence="5" id="KW-1185">Reference proteome</keyword>
<evidence type="ECO:0000313" key="5">
    <source>
        <dbReference type="Proteomes" id="UP000509448"/>
    </source>
</evidence>
<dbReference type="RefSeq" id="WP_232085475.1">
    <property type="nucleotide sequence ID" value="NZ_AP018732.1"/>
</dbReference>
<sequence length="126" mass="13985">MSDVAKYFSKELARELSSRSRAFFELVMPPIDIYQDGSELVVVADMAGFDKESIKTTLSGSVLTIAARREAPEGVAFYWEQRPMKIHRVIPLPLSPDPEGEVGAKYENGVLTVRIPVKGSRSVKVE</sequence>
<dbReference type="GeneID" id="55585152"/>
<organism evidence="4 5">
    <name type="scientific">Conexivisphaera calida</name>
    <dbReference type="NCBI Taxonomy" id="1874277"/>
    <lineage>
        <taxon>Archaea</taxon>
        <taxon>Nitrososphaerota</taxon>
        <taxon>Conexivisphaeria</taxon>
        <taxon>Conexivisphaerales</taxon>
        <taxon>Conexivisphaeraceae</taxon>
        <taxon>Conexivisphaera</taxon>
    </lineage>
</organism>
<feature type="domain" description="SHSP" evidence="3">
    <location>
        <begin position="22"/>
        <end position="126"/>
    </location>
</feature>
<evidence type="ECO:0000256" key="2">
    <source>
        <dbReference type="RuleBase" id="RU003616"/>
    </source>
</evidence>
<dbReference type="SUPFAM" id="SSF49764">
    <property type="entry name" value="HSP20-like chaperones"/>
    <property type="match status" value="1"/>
</dbReference>
<evidence type="ECO:0000313" key="4">
    <source>
        <dbReference type="EMBL" id="BBE42726.1"/>
    </source>
</evidence>
<dbReference type="Gene3D" id="2.60.40.790">
    <property type="match status" value="1"/>
</dbReference>
<gene>
    <name evidence="4" type="ORF">NAS2_1338</name>
</gene>
<dbReference type="Proteomes" id="UP000509448">
    <property type="component" value="Chromosome"/>
</dbReference>
<dbReference type="NCBIfam" id="NF041799">
    <property type="entry name" value="Hsp14"/>
    <property type="match status" value="1"/>
</dbReference>
<accession>A0A4P2VDL9</accession>
<dbReference type="EMBL" id="AP018732">
    <property type="protein sequence ID" value="BBE42726.1"/>
    <property type="molecule type" value="Genomic_DNA"/>
</dbReference>
<dbReference type="Pfam" id="PF00011">
    <property type="entry name" value="HSP20"/>
    <property type="match status" value="1"/>
</dbReference>
<name>A0A4P2VDL9_9ARCH</name>
<protein>
    <submittedName>
        <fullName evidence="4">Small heat shock protein hsp20 family</fullName>
    </submittedName>
</protein>